<evidence type="ECO:0000313" key="4">
    <source>
        <dbReference type="EMBL" id="MBL0387675.1"/>
    </source>
</evidence>
<name>A0ABS1JBR5_9BACL</name>
<dbReference type="InterPro" id="IPR000182">
    <property type="entry name" value="GNAT_dom"/>
</dbReference>
<dbReference type="PANTHER" id="PTHR43800">
    <property type="entry name" value="PEPTIDYL-LYSINE N-ACETYLTRANSFERASE YJAB"/>
    <property type="match status" value="1"/>
</dbReference>
<evidence type="ECO:0000313" key="5">
    <source>
        <dbReference type="Proteomes" id="UP000602284"/>
    </source>
</evidence>
<evidence type="ECO:0000256" key="2">
    <source>
        <dbReference type="ARBA" id="ARBA00023315"/>
    </source>
</evidence>
<sequence length="317" mass="36520">MDIQIRPVRPGDVFGITRTVLAARGFHGPELDRQVEIDLQRFRDQNITDLIESETLIAHVGTRIVGVMRYGEFEGDVHLTHPDIDPAFDEELVTEAFLQKFWGLVESETGKAVYLDYPNHQRKTLGDVFLRNGFYKLIDRVDMNLRLTADVKPQTKSLLYSSYSKKTHDRFFEAFRTSFSGTLDPMMEWDAKHPEQSFEMFRERFGVFDPNLWVLATDSTGRDVGFALFQNFHGGRYGGTTMLLYMAVLPDSRGHGYGEEILREGLRRVRKSNGANATVALTVTRGNTPAERIYERLGFQSVEQFTVYNMKRQYPFF</sequence>
<dbReference type="InterPro" id="IPR016181">
    <property type="entry name" value="Acyl_CoA_acyltransferase"/>
</dbReference>
<dbReference type="CDD" id="cd04301">
    <property type="entry name" value="NAT_SF"/>
    <property type="match status" value="1"/>
</dbReference>
<dbReference type="RefSeq" id="WP_201635912.1">
    <property type="nucleotide sequence ID" value="NZ_JAEQNB010000004.1"/>
</dbReference>
<keyword evidence="2" id="KW-0012">Acyltransferase</keyword>
<dbReference type="Gene3D" id="3.40.630.30">
    <property type="match status" value="1"/>
</dbReference>
<accession>A0ABS1JBR5</accession>
<dbReference type="Proteomes" id="UP000602284">
    <property type="component" value="Unassembled WGS sequence"/>
</dbReference>
<proteinExistence type="predicted"/>
<dbReference type="EMBL" id="JAEQNB010000004">
    <property type="protein sequence ID" value="MBL0387675.1"/>
    <property type="molecule type" value="Genomic_DNA"/>
</dbReference>
<protein>
    <submittedName>
        <fullName evidence="4">GNAT family N-acetyltransferase</fullName>
    </submittedName>
</protein>
<dbReference type="PROSITE" id="PS51186">
    <property type="entry name" value="GNAT"/>
    <property type="match status" value="1"/>
</dbReference>
<dbReference type="Pfam" id="PF00583">
    <property type="entry name" value="Acetyltransf_1"/>
    <property type="match status" value="1"/>
</dbReference>
<keyword evidence="1" id="KW-0808">Transferase</keyword>
<keyword evidence="5" id="KW-1185">Reference proteome</keyword>
<dbReference type="SUPFAM" id="SSF55729">
    <property type="entry name" value="Acyl-CoA N-acyltransferases (Nat)"/>
    <property type="match status" value="1"/>
</dbReference>
<feature type="domain" description="N-acetyltransferase" evidence="3">
    <location>
        <begin position="173"/>
        <end position="317"/>
    </location>
</feature>
<evidence type="ECO:0000259" key="3">
    <source>
        <dbReference type="PROSITE" id="PS51186"/>
    </source>
</evidence>
<comment type="caution">
    <text evidence="4">The sequence shown here is derived from an EMBL/GenBank/DDBJ whole genome shotgun (WGS) entry which is preliminary data.</text>
</comment>
<reference evidence="4 5" key="1">
    <citation type="submission" date="2021-01" db="EMBL/GenBank/DDBJ databases">
        <title>Tumebacillus sp. strain ITR2 16S ribosomal RNA gene Genome sequencing and assembly.</title>
        <authorList>
            <person name="Kang M."/>
        </authorList>
    </citation>
    <scope>NUCLEOTIDE SEQUENCE [LARGE SCALE GENOMIC DNA]</scope>
    <source>
        <strain evidence="4 5">ITR2</strain>
    </source>
</reference>
<evidence type="ECO:0000256" key="1">
    <source>
        <dbReference type="ARBA" id="ARBA00022679"/>
    </source>
</evidence>
<dbReference type="PANTHER" id="PTHR43800:SF1">
    <property type="entry name" value="PEPTIDYL-LYSINE N-ACETYLTRANSFERASE YJAB"/>
    <property type="match status" value="1"/>
</dbReference>
<gene>
    <name evidence="4" type="ORF">JJB07_13625</name>
</gene>
<organism evidence="4 5">
    <name type="scientific">Tumebacillus amylolyticus</name>
    <dbReference type="NCBI Taxonomy" id="2801339"/>
    <lineage>
        <taxon>Bacteria</taxon>
        <taxon>Bacillati</taxon>
        <taxon>Bacillota</taxon>
        <taxon>Bacilli</taxon>
        <taxon>Bacillales</taxon>
        <taxon>Alicyclobacillaceae</taxon>
        <taxon>Tumebacillus</taxon>
    </lineage>
</organism>